<evidence type="ECO:0000256" key="1">
    <source>
        <dbReference type="SAM" id="SignalP"/>
    </source>
</evidence>
<protein>
    <submittedName>
        <fullName evidence="2">Uncharacterized protein</fullName>
    </submittedName>
</protein>
<organism evidence="2 3">
    <name type="scientific">Sorlinia euscelidii</name>
    <dbReference type="NCBI Taxonomy" id="3081148"/>
    <lineage>
        <taxon>Bacteria</taxon>
        <taxon>Pseudomonadati</taxon>
        <taxon>Pseudomonadota</taxon>
        <taxon>Alphaproteobacteria</taxon>
        <taxon>Acetobacterales</taxon>
        <taxon>Acetobacteraceae</taxon>
        <taxon>Sorlinia</taxon>
    </lineage>
</organism>
<feature type="chain" id="PRO_5046041391" evidence="1">
    <location>
        <begin position="26"/>
        <end position="255"/>
    </location>
</feature>
<evidence type="ECO:0000313" key="2">
    <source>
        <dbReference type="EMBL" id="MEE8659055.1"/>
    </source>
</evidence>
<dbReference type="Gene3D" id="3.90.210.10">
    <property type="entry name" value="Heat-Labile Enterotoxin, subunit A"/>
    <property type="match status" value="1"/>
</dbReference>
<reference evidence="2 3" key="1">
    <citation type="submission" date="2023-10" db="EMBL/GenBank/DDBJ databases">
        <title>Sorlinia euscelidii gen. nov., sp. nov., an acetic acid bacteria isolated from the gut of Euscelidius variegatus emitter.</title>
        <authorList>
            <person name="Michoud G."/>
            <person name="Marasco R."/>
            <person name="Seferji K."/>
            <person name="Gonella E."/>
            <person name="Garuglieri E."/>
            <person name="Alma A."/>
            <person name="Mapelli F."/>
            <person name="Borin S."/>
            <person name="Daffonchio D."/>
            <person name="Crotti E."/>
        </authorList>
    </citation>
    <scope>NUCLEOTIDE SEQUENCE [LARGE SCALE GENOMIC DNA]</scope>
    <source>
        <strain evidence="2 3">EV16P</strain>
    </source>
</reference>
<comment type="caution">
    <text evidence="2">The sequence shown here is derived from an EMBL/GenBank/DDBJ whole genome shotgun (WGS) entry which is preliminary data.</text>
</comment>
<dbReference type="Proteomes" id="UP001312908">
    <property type="component" value="Unassembled WGS sequence"/>
</dbReference>
<keyword evidence="1" id="KW-0732">Signal</keyword>
<gene>
    <name evidence="2" type="ORF">DOFOFD_08525</name>
</gene>
<feature type="signal peptide" evidence="1">
    <location>
        <begin position="1"/>
        <end position="25"/>
    </location>
</feature>
<dbReference type="Pfam" id="PF02917">
    <property type="entry name" value="Pertussis_S1"/>
    <property type="match status" value="1"/>
</dbReference>
<evidence type="ECO:0000313" key="3">
    <source>
        <dbReference type="Proteomes" id="UP001312908"/>
    </source>
</evidence>
<dbReference type="InterPro" id="IPR003898">
    <property type="entry name" value="Borpert_toxA"/>
</dbReference>
<proteinExistence type="predicted"/>
<sequence>MIMRHIAFFSGLTAILVSMATIAEATPEKVFRFSLLAPETIFARGFTAPGHDRSFLRHASGNSVYSGDTIYISTSDSLNESRRMLRISLQRHPDVPHYLYVIRPTTDFYDMPRSLMNAIQCYEDGVSRRRARALWYRFHLQREWSALGGVPPELIHGAYRAQLINGGLVLSDWMPNPHYLEADAEVNPDPMPMDDIVPTAGYIENGIQQGEFMSLSFSVGCDNMRLRASPDKHCEPAERISLDDPVSTIEKEALN</sequence>
<dbReference type="SUPFAM" id="SSF56399">
    <property type="entry name" value="ADP-ribosylation"/>
    <property type="match status" value="1"/>
</dbReference>
<accession>A0ABU7U614</accession>
<keyword evidence="3" id="KW-1185">Reference proteome</keyword>
<dbReference type="EMBL" id="JAWJZY010000003">
    <property type="protein sequence ID" value="MEE8659055.1"/>
    <property type="molecule type" value="Genomic_DNA"/>
</dbReference>
<name>A0ABU7U614_9PROT</name>